<dbReference type="SUPFAM" id="SSF50156">
    <property type="entry name" value="PDZ domain-like"/>
    <property type="match status" value="1"/>
</dbReference>
<organism evidence="1 2">
    <name type="scientific">Protopolystoma xenopodis</name>
    <dbReference type="NCBI Taxonomy" id="117903"/>
    <lineage>
        <taxon>Eukaryota</taxon>
        <taxon>Metazoa</taxon>
        <taxon>Spiralia</taxon>
        <taxon>Lophotrochozoa</taxon>
        <taxon>Platyhelminthes</taxon>
        <taxon>Monogenea</taxon>
        <taxon>Polyopisthocotylea</taxon>
        <taxon>Polystomatidea</taxon>
        <taxon>Polystomatidae</taxon>
        <taxon>Protopolystoma</taxon>
    </lineage>
</organism>
<dbReference type="Proteomes" id="UP000784294">
    <property type="component" value="Unassembled WGS sequence"/>
</dbReference>
<keyword evidence="2" id="KW-1185">Reference proteome</keyword>
<proteinExistence type="predicted"/>
<gene>
    <name evidence="1" type="ORF">PXEA_LOCUS36049</name>
</gene>
<dbReference type="AlphaFoldDB" id="A0A448XQS9"/>
<dbReference type="EMBL" id="CAAALY010275403">
    <property type="protein sequence ID" value="VEL42609.1"/>
    <property type="molecule type" value="Genomic_DNA"/>
</dbReference>
<protein>
    <recommendedName>
        <fullName evidence="3">PDZ domain-containing protein</fullName>
    </recommendedName>
</protein>
<evidence type="ECO:0000313" key="2">
    <source>
        <dbReference type="Proteomes" id="UP000784294"/>
    </source>
</evidence>
<evidence type="ECO:0000313" key="1">
    <source>
        <dbReference type="EMBL" id="VEL42609.1"/>
    </source>
</evidence>
<reference evidence="1" key="1">
    <citation type="submission" date="2018-11" db="EMBL/GenBank/DDBJ databases">
        <authorList>
            <consortium name="Pathogen Informatics"/>
        </authorList>
    </citation>
    <scope>NUCLEOTIDE SEQUENCE</scope>
</reference>
<sequence length="264" mass="28559">MRCSPPFQRFLPRGPHGYGLTLSLITRSSVARCTNRAPDGHDSPLPESPAWPGLGRTDVWVREVRVHSVAPGSPAYAAHLPVGALVVSMNGQALLPPSTPSADRPPSLSLADLQLRIQRLLETPAQSPPPAGSRAEGRQDGVLLGLVLLPSGNSASCSTEPVPFGGYLCLVPPPFSSPFFTHRHRHTHTHKWMLYSQRKNVYDCSKGRGTVLRDLIHIFTNIRSKTILAPPPVKPVCVMELGCEEAAEKLALLAASFALNRRVA</sequence>
<dbReference type="InterPro" id="IPR036034">
    <property type="entry name" value="PDZ_sf"/>
</dbReference>
<name>A0A448XQS9_9PLAT</name>
<evidence type="ECO:0008006" key="3">
    <source>
        <dbReference type="Google" id="ProtNLM"/>
    </source>
</evidence>
<comment type="caution">
    <text evidence="1">The sequence shown here is derived from an EMBL/GenBank/DDBJ whole genome shotgun (WGS) entry which is preliminary data.</text>
</comment>
<dbReference type="Gene3D" id="2.30.42.10">
    <property type="match status" value="1"/>
</dbReference>
<accession>A0A448XQS9</accession>